<dbReference type="EC" id="7.1.1.6" evidence="3"/>
<dbReference type="InterPro" id="IPR017941">
    <property type="entry name" value="Rieske_2Fe-2S"/>
</dbReference>
<gene>
    <name evidence="19" type="ORF">PPAR1163_LOCUS11826</name>
</gene>
<proteinExistence type="inferred from homology"/>
<dbReference type="PANTHER" id="PTHR10134">
    <property type="entry name" value="CYTOCHROME B-C1 COMPLEX SUBUNIT RIESKE, MITOCHONDRIAL"/>
    <property type="match status" value="1"/>
</dbReference>
<evidence type="ECO:0000256" key="1">
    <source>
        <dbReference type="ARBA" id="ARBA00004167"/>
    </source>
</evidence>
<evidence type="ECO:0000256" key="10">
    <source>
        <dbReference type="ARBA" id="ARBA00022989"/>
    </source>
</evidence>
<dbReference type="PRINTS" id="PR00162">
    <property type="entry name" value="RIESKE"/>
</dbReference>
<keyword evidence="12" id="KW-0411">Iron-sulfur</keyword>
<dbReference type="Pfam" id="PF00355">
    <property type="entry name" value="Rieske"/>
    <property type="match status" value="1"/>
</dbReference>
<evidence type="ECO:0000313" key="19">
    <source>
        <dbReference type="EMBL" id="CAD9253459.1"/>
    </source>
</evidence>
<dbReference type="InterPro" id="IPR005805">
    <property type="entry name" value="Rieske_Fe-S_prot_C"/>
</dbReference>
<dbReference type="AlphaFoldDB" id="A0A7S1U0Y2"/>
<evidence type="ECO:0000256" key="2">
    <source>
        <dbReference type="ARBA" id="ARBA00010651"/>
    </source>
</evidence>
<keyword evidence="14" id="KW-1015">Disulfide bond</keyword>
<comment type="catalytic activity">
    <reaction evidence="16">
        <text>2 oxidized [plastocyanin] + a plastoquinol + 2 H(+)(in) = 2 reduced [plastocyanin] + a plastoquinone + 4 H(+)(out)</text>
        <dbReference type="Rhea" id="RHEA:22148"/>
        <dbReference type="Rhea" id="RHEA-COMP:9561"/>
        <dbReference type="Rhea" id="RHEA-COMP:9562"/>
        <dbReference type="Rhea" id="RHEA-COMP:10039"/>
        <dbReference type="Rhea" id="RHEA-COMP:10040"/>
        <dbReference type="ChEBI" id="CHEBI:15378"/>
        <dbReference type="ChEBI" id="CHEBI:17757"/>
        <dbReference type="ChEBI" id="CHEBI:29036"/>
        <dbReference type="ChEBI" id="CHEBI:49552"/>
        <dbReference type="ChEBI" id="CHEBI:62192"/>
        <dbReference type="EC" id="7.1.1.6"/>
    </reaction>
</comment>
<dbReference type="GO" id="GO:0009496">
    <property type="term" value="F:plastoquinol--plastocyanin reductase activity"/>
    <property type="evidence" value="ECO:0007669"/>
    <property type="project" value="UniProtKB-EC"/>
</dbReference>
<comment type="cofactor">
    <cofactor evidence="15">
        <name>[2Fe-2S] cluster</name>
        <dbReference type="ChEBI" id="CHEBI:190135"/>
    </cofactor>
</comment>
<dbReference type="NCBIfam" id="NF010001">
    <property type="entry name" value="PRK13474.1"/>
    <property type="match status" value="1"/>
</dbReference>
<dbReference type="PROSITE" id="PS51296">
    <property type="entry name" value="RIESKE"/>
    <property type="match status" value="1"/>
</dbReference>
<keyword evidence="6" id="KW-0001">2Fe-2S</keyword>
<accession>A0A7S1U0Y2</accession>
<sequence length="167" mass="17610">MDRRNVMNAILTASVGVAGLGMAVPYISFFVPAGSGGGGSGTIAKDALGNDVTESGWLGTHNAGARELVQGLKGDATYLIVNDDKTLENYGLSAVCTHLGCVVPWNAAQGKFMCPCHGSQYNKEGKVVRGPAPLSLALAHVENKDGKVVFTPWTETDFRTGEAPWWK</sequence>
<dbReference type="Pfam" id="PF25471">
    <property type="entry name" value="TM_PetC"/>
    <property type="match status" value="1"/>
</dbReference>
<evidence type="ECO:0000256" key="15">
    <source>
        <dbReference type="ARBA" id="ARBA00034078"/>
    </source>
</evidence>
<evidence type="ECO:0000256" key="3">
    <source>
        <dbReference type="ARBA" id="ARBA00012952"/>
    </source>
</evidence>
<keyword evidence="9" id="KW-0249">Electron transport</keyword>
<name>A0A7S1U0Y2_9STRA</name>
<dbReference type="InterPro" id="IPR036922">
    <property type="entry name" value="Rieske_2Fe-2S_sf"/>
</dbReference>
<keyword evidence="10" id="KW-1133">Transmembrane helix</keyword>
<reference evidence="19" key="1">
    <citation type="submission" date="2021-01" db="EMBL/GenBank/DDBJ databases">
        <authorList>
            <person name="Corre E."/>
            <person name="Pelletier E."/>
            <person name="Niang G."/>
            <person name="Scheremetjew M."/>
            <person name="Finn R."/>
            <person name="Kale V."/>
            <person name="Holt S."/>
            <person name="Cochrane G."/>
            <person name="Meng A."/>
            <person name="Brown T."/>
            <person name="Cohen L."/>
        </authorList>
    </citation>
    <scope>NUCLEOTIDE SEQUENCE</scope>
    <source>
        <strain evidence="19">CCMP2877</strain>
    </source>
</reference>
<evidence type="ECO:0000256" key="8">
    <source>
        <dbReference type="ARBA" id="ARBA00022967"/>
    </source>
</evidence>
<dbReference type="EMBL" id="HBGJ01018473">
    <property type="protein sequence ID" value="CAD9253459.1"/>
    <property type="molecule type" value="Transcribed_RNA"/>
</dbReference>
<dbReference type="GO" id="GO:0051537">
    <property type="term" value="F:2 iron, 2 sulfur cluster binding"/>
    <property type="evidence" value="ECO:0007669"/>
    <property type="project" value="UniProtKB-KW"/>
</dbReference>
<evidence type="ECO:0000256" key="17">
    <source>
        <dbReference type="ARBA" id="ARBA00060385"/>
    </source>
</evidence>
<dbReference type="Gene3D" id="2.102.10.10">
    <property type="entry name" value="Rieske [2Fe-2S] iron-sulphur domain"/>
    <property type="match status" value="1"/>
</dbReference>
<evidence type="ECO:0000256" key="14">
    <source>
        <dbReference type="ARBA" id="ARBA00023157"/>
    </source>
</evidence>
<comment type="subcellular location">
    <subcellularLocation>
        <location evidence="1">Membrane</location>
        <topology evidence="1">Single-pass membrane protein</topology>
    </subcellularLocation>
    <subcellularLocation>
        <location evidence="17">Thylakoid</location>
    </subcellularLocation>
</comment>
<dbReference type="InterPro" id="IPR057415">
    <property type="entry name" value="TM_PetC"/>
</dbReference>
<dbReference type="CDD" id="cd03471">
    <property type="entry name" value="Rieske_cytochrome_b6f"/>
    <property type="match status" value="1"/>
</dbReference>
<dbReference type="GO" id="GO:0009579">
    <property type="term" value="C:thylakoid"/>
    <property type="evidence" value="ECO:0007669"/>
    <property type="project" value="UniProtKB-SubCell"/>
</dbReference>
<evidence type="ECO:0000256" key="4">
    <source>
        <dbReference type="ARBA" id="ARBA00022448"/>
    </source>
</evidence>
<organism evidence="19">
    <name type="scientific">Phaeomonas parva</name>
    <dbReference type="NCBI Taxonomy" id="124430"/>
    <lineage>
        <taxon>Eukaryota</taxon>
        <taxon>Sar</taxon>
        <taxon>Stramenopiles</taxon>
        <taxon>Ochrophyta</taxon>
        <taxon>Pinguiophyceae</taxon>
        <taxon>Pinguiochrysidales</taxon>
        <taxon>Pinguiochrysidaceae</taxon>
        <taxon>Phaeomonas</taxon>
    </lineage>
</organism>
<evidence type="ECO:0000256" key="16">
    <source>
        <dbReference type="ARBA" id="ARBA00047828"/>
    </source>
</evidence>
<dbReference type="Gene3D" id="1.20.5.700">
    <property type="entry name" value="Single helix bin"/>
    <property type="match status" value="1"/>
</dbReference>
<comment type="similarity">
    <text evidence="2">Belongs to the Rieske iron-sulfur protein family.</text>
</comment>
<keyword evidence="13" id="KW-0472">Membrane</keyword>
<dbReference type="InterPro" id="IPR014349">
    <property type="entry name" value="Rieske_Fe-S_prot"/>
</dbReference>
<keyword evidence="4" id="KW-0813">Transport</keyword>
<evidence type="ECO:0000256" key="13">
    <source>
        <dbReference type="ARBA" id="ARBA00023136"/>
    </source>
</evidence>
<dbReference type="GO" id="GO:0016020">
    <property type="term" value="C:membrane"/>
    <property type="evidence" value="ECO:0007669"/>
    <property type="project" value="UniProtKB-SubCell"/>
</dbReference>
<feature type="domain" description="Rieske" evidence="18">
    <location>
        <begin position="57"/>
        <end position="150"/>
    </location>
</feature>
<dbReference type="GO" id="GO:0046872">
    <property type="term" value="F:metal ion binding"/>
    <property type="evidence" value="ECO:0007669"/>
    <property type="project" value="UniProtKB-KW"/>
</dbReference>
<keyword evidence="5" id="KW-0812">Transmembrane</keyword>
<evidence type="ECO:0000256" key="11">
    <source>
        <dbReference type="ARBA" id="ARBA00023004"/>
    </source>
</evidence>
<evidence type="ECO:0000259" key="18">
    <source>
        <dbReference type="PROSITE" id="PS51296"/>
    </source>
</evidence>
<evidence type="ECO:0000256" key="9">
    <source>
        <dbReference type="ARBA" id="ARBA00022982"/>
    </source>
</evidence>
<evidence type="ECO:0000256" key="12">
    <source>
        <dbReference type="ARBA" id="ARBA00023014"/>
    </source>
</evidence>
<dbReference type="SUPFAM" id="SSF50022">
    <property type="entry name" value="ISP domain"/>
    <property type="match status" value="1"/>
</dbReference>
<keyword evidence="7" id="KW-0479">Metal-binding</keyword>
<keyword evidence="11" id="KW-0408">Iron</keyword>
<protein>
    <recommendedName>
        <fullName evidence="3">plastoquinol--plastocyanin reductase</fullName>
        <ecNumber evidence="3">7.1.1.6</ecNumber>
    </recommendedName>
</protein>
<dbReference type="FunFam" id="2.102.10.10:FF:000007">
    <property type="entry name" value="Cytochrome b6-f complex iron-sulfur subunit"/>
    <property type="match status" value="1"/>
</dbReference>
<evidence type="ECO:0000256" key="6">
    <source>
        <dbReference type="ARBA" id="ARBA00022714"/>
    </source>
</evidence>
<evidence type="ECO:0000256" key="7">
    <source>
        <dbReference type="ARBA" id="ARBA00022723"/>
    </source>
</evidence>
<keyword evidence="8" id="KW-1278">Translocase</keyword>
<evidence type="ECO:0000256" key="5">
    <source>
        <dbReference type="ARBA" id="ARBA00022692"/>
    </source>
</evidence>